<name>A0ABW9LSL9_9MYCO</name>
<keyword evidence="3" id="KW-1185">Reference proteome</keyword>
<organism evidence="2 3">
    <name type="scientific">Mycolicibacterium septicum</name>
    <dbReference type="NCBI Taxonomy" id="98668"/>
    <lineage>
        <taxon>Bacteria</taxon>
        <taxon>Bacillati</taxon>
        <taxon>Actinomycetota</taxon>
        <taxon>Actinomycetes</taxon>
        <taxon>Mycobacteriales</taxon>
        <taxon>Mycobacteriaceae</taxon>
        <taxon>Mycolicibacterium</taxon>
    </lineage>
</organism>
<dbReference type="Gene3D" id="3.10.180.10">
    <property type="entry name" value="2,3-Dihydroxybiphenyl 1,2-Dioxygenase, domain 1"/>
    <property type="match status" value="1"/>
</dbReference>
<protein>
    <submittedName>
        <fullName evidence="2">VOC family protein</fullName>
    </submittedName>
</protein>
<dbReference type="Pfam" id="PF00903">
    <property type="entry name" value="Glyoxalase"/>
    <property type="match status" value="1"/>
</dbReference>
<evidence type="ECO:0000259" key="1">
    <source>
        <dbReference type="PROSITE" id="PS51819"/>
    </source>
</evidence>
<evidence type="ECO:0000313" key="3">
    <source>
        <dbReference type="Proteomes" id="UP001635817"/>
    </source>
</evidence>
<proteinExistence type="predicted"/>
<dbReference type="RefSeq" id="WP_409549318.1">
    <property type="nucleotide sequence ID" value="NZ_JBKBDE010000002.1"/>
</dbReference>
<dbReference type="PROSITE" id="PS51819">
    <property type="entry name" value="VOC"/>
    <property type="match status" value="1"/>
</dbReference>
<dbReference type="Proteomes" id="UP001635817">
    <property type="component" value="Unassembled WGS sequence"/>
</dbReference>
<dbReference type="SUPFAM" id="SSF54593">
    <property type="entry name" value="Glyoxalase/Bleomycin resistance protein/Dihydroxybiphenyl dioxygenase"/>
    <property type="match status" value="1"/>
</dbReference>
<dbReference type="InterPro" id="IPR004360">
    <property type="entry name" value="Glyas_Fos-R_dOase_dom"/>
</dbReference>
<dbReference type="InterPro" id="IPR029068">
    <property type="entry name" value="Glyas_Bleomycin-R_OHBP_Dase"/>
</dbReference>
<dbReference type="EMBL" id="JBKBDE010000002">
    <property type="protein sequence ID" value="MFN6550500.1"/>
    <property type="molecule type" value="Genomic_DNA"/>
</dbReference>
<accession>A0ABW9LSL9</accession>
<reference evidence="2 3" key="1">
    <citation type="submission" date="2024-12" db="EMBL/GenBank/DDBJ databases">
        <title>The coexistence of Mycolicibacterium septicum and Mycolicibacterium nivoides in clinical samples.</title>
        <authorList>
            <person name="Wang C."/>
            <person name="Feng Y."/>
            <person name="Zong Z."/>
        </authorList>
    </citation>
    <scope>NUCLEOTIDE SEQUENCE [LARGE SCALE GENOMIC DNA]</scope>
    <source>
        <strain evidence="2 3">120310</strain>
    </source>
</reference>
<feature type="domain" description="VOC" evidence="1">
    <location>
        <begin position="6"/>
        <end position="140"/>
    </location>
</feature>
<gene>
    <name evidence="2" type="ORF">ACK4CP_08860</name>
</gene>
<dbReference type="InterPro" id="IPR037523">
    <property type="entry name" value="VOC_core"/>
</dbReference>
<comment type="caution">
    <text evidence="2">The sequence shown here is derived from an EMBL/GenBank/DDBJ whole genome shotgun (WGS) entry which is preliminary data.</text>
</comment>
<sequence>MTVQSRLEVVTVPVSDPDRSLRFYRDQLGFVLDVDYAPTPEFRVVQLTPPGSGTSIQFGVGLTDAMPGSQRGLYLVVSDIEGYRNGLTGRGVVVGGIRHKDIEGGWRGGFLPGVDPNRSDYASFADFSDPDGNSWVMQERDYLKTTTHGTD</sequence>
<evidence type="ECO:0000313" key="2">
    <source>
        <dbReference type="EMBL" id="MFN6550500.1"/>
    </source>
</evidence>